<dbReference type="PROSITE" id="PS00632">
    <property type="entry name" value="RIBOSOMAL_S4"/>
    <property type="match status" value="1"/>
</dbReference>
<proteinExistence type="inferred from homology"/>
<feature type="domain" description="RNA-binding S4" evidence="12">
    <location>
        <begin position="93"/>
        <end position="157"/>
    </location>
</feature>
<feature type="region of interest" description="Disordered" evidence="11">
    <location>
        <begin position="22"/>
        <end position="43"/>
    </location>
</feature>
<evidence type="ECO:0000256" key="6">
    <source>
        <dbReference type="ARBA" id="ARBA00023274"/>
    </source>
</evidence>
<comment type="caution">
    <text evidence="14">The sequence shown here is derived from an EMBL/GenBank/DDBJ whole genome shotgun (WGS) entry which is preliminary data.</text>
</comment>
<dbReference type="Proteomes" id="UP000244016">
    <property type="component" value="Unassembled WGS sequence"/>
</dbReference>
<dbReference type="InterPro" id="IPR036986">
    <property type="entry name" value="S4_RNA-bd_sf"/>
</dbReference>
<comment type="similarity">
    <text evidence="2 9 10">Belongs to the universal ribosomal protein uS4 family.</text>
</comment>
<reference evidence="14 15" key="1">
    <citation type="submission" date="2017-08" db="EMBL/GenBank/DDBJ databases">
        <title>Burning lignite coal seam in the remote Altai Mountains harbors a hydrogen-driven thermophilic microbial community.</title>
        <authorList>
            <person name="Kadnikov V.V."/>
            <person name="Mardanov A.V."/>
            <person name="Ivasenko D."/>
            <person name="Beletsky A.V."/>
            <person name="Karnachuk O.V."/>
            <person name="Ravin N.V."/>
        </authorList>
    </citation>
    <scope>NUCLEOTIDE SEQUENCE [LARGE SCALE GENOMIC DNA]</scope>
    <source>
        <strain evidence="14">AL31</strain>
    </source>
</reference>
<evidence type="ECO:0000256" key="2">
    <source>
        <dbReference type="ARBA" id="ARBA00007465"/>
    </source>
</evidence>
<dbReference type="NCBIfam" id="NF003717">
    <property type="entry name" value="PRK05327.1"/>
    <property type="match status" value="1"/>
</dbReference>
<comment type="function">
    <text evidence="9">With S5 and S12 plays an important role in translational accuracy.</text>
</comment>
<dbReference type="GO" id="GO:0042274">
    <property type="term" value="P:ribosomal small subunit biogenesis"/>
    <property type="evidence" value="ECO:0007669"/>
    <property type="project" value="TreeGrafter"/>
</dbReference>
<evidence type="ECO:0000256" key="5">
    <source>
        <dbReference type="ARBA" id="ARBA00022980"/>
    </source>
</evidence>
<dbReference type="AlphaFoldDB" id="A0A2T5G7N2"/>
<dbReference type="InterPro" id="IPR001912">
    <property type="entry name" value="Ribosomal_uS4_N"/>
</dbReference>
<dbReference type="PANTHER" id="PTHR11831:SF4">
    <property type="entry name" value="SMALL RIBOSOMAL SUBUNIT PROTEIN US4M"/>
    <property type="match status" value="1"/>
</dbReference>
<dbReference type="Gene3D" id="1.10.1050.10">
    <property type="entry name" value="Ribosomal Protein S4 Delta 41, Chain A, domain 1"/>
    <property type="match status" value="1"/>
</dbReference>
<dbReference type="PROSITE" id="PS50889">
    <property type="entry name" value="S4"/>
    <property type="match status" value="1"/>
</dbReference>
<evidence type="ECO:0000259" key="12">
    <source>
        <dbReference type="SMART" id="SM00363"/>
    </source>
</evidence>
<dbReference type="GO" id="GO:0015935">
    <property type="term" value="C:small ribosomal subunit"/>
    <property type="evidence" value="ECO:0007669"/>
    <property type="project" value="InterPro"/>
</dbReference>
<dbReference type="CDD" id="cd00165">
    <property type="entry name" value="S4"/>
    <property type="match status" value="1"/>
</dbReference>
<keyword evidence="6 9" id="KW-0687">Ribonucleoprotein</keyword>
<dbReference type="SMART" id="SM00363">
    <property type="entry name" value="S4"/>
    <property type="match status" value="1"/>
</dbReference>
<keyword evidence="5 9" id="KW-0689">Ribosomal protein</keyword>
<dbReference type="EMBL" id="PEBW01000003">
    <property type="protein sequence ID" value="PTQ52194.1"/>
    <property type="molecule type" value="Genomic_DNA"/>
</dbReference>
<dbReference type="FunFam" id="3.10.290.10:FF:000001">
    <property type="entry name" value="30S ribosomal protein S4"/>
    <property type="match status" value="1"/>
</dbReference>
<comment type="function">
    <text evidence="1 9">One of the primary rRNA binding proteins, it binds directly to 16S rRNA where it nucleates assembly of the body of the 30S subunit.</text>
</comment>
<evidence type="ECO:0000313" key="14">
    <source>
        <dbReference type="EMBL" id="PTQ52194.1"/>
    </source>
</evidence>
<keyword evidence="3 9" id="KW-0699">rRNA-binding</keyword>
<dbReference type="SUPFAM" id="SSF55174">
    <property type="entry name" value="Alpha-L RNA-binding motif"/>
    <property type="match status" value="1"/>
</dbReference>
<dbReference type="Pfam" id="PF00163">
    <property type="entry name" value="Ribosomal_S4"/>
    <property type="match status" value="1"/>
</dbReference>
<comment type="subunit">
    <text evidence="7 9">Part of the 30S ribosomal subunit. Contacts protein S5. The interaction surface between S4 and S5 is involved in control of translational fidelity.</text>
</comment>
<dbReference type="Pfam" id="PF01479">
    <property type="entry name" value="S4"/>
    <property type="match status" value="1"/>
</dbReference>
<dbReference type="FunFam" id="1.10.1050.10:FF:000001">
    <property type="entry name" value="30S ribosomal protein S4"/>
    <property type="match status" value="1"/>
</dbReference>
<dbReference type="HAMAP" id="MF_01306_B">
    <property type="entry name" value="Ribosomal_uS4_B"/>
    <property type="match status" value="1"/>
</dbReference>
<dbReference type="InterPro" id="IPR005709">
    <property type="entry name" value="Ribosomal_uS4_bac-type"/>
</dbReference>
<dbReference type="Gene3D" id="3.10.290.10">
    <property type="entry name" value="RNA-binding S4 domain"/>
    <property type="match status" value="1"/>
</dbReference>
<dbReference type="GO" id="GO:0003735">
    <property type="term" value="F:structural constituent of ribosome"/>
    <property type="evidence" value="ECO:0007669"/>
    <property type="project" value="InterPro"/>
</dbReference>
<keyword evidence="4 9" id="KW-0694">RNA-binding</keyword>
<dbReference type="InterPro" id="IPR002942">
    <property type="entry name" value="S4_RNA-bd"/>
</dbReference>
<evidence type="ECO:0000313" key="15">
    <source>
        <dbReference type="Proteomes" id="UP000244016"/>
    </source>
</evidence>
<feature type="domain" description="Small ribosomal subunit protein uS4 N-terminal" evidence="13">
    <location>
        <begin position="3"/>
        <end position="92"/>
    </location>
</feature>
<organism evidence="14 15">
    <name type="scientific">Brockia lithotrophica</name>
    <dbReference type="NCBI Taxonomy" id="933949"/>
    <lineage>
        <taxon>Bacteria</taxon>
        <taxon>Bacillati</taxon>
        <taxon>Bacillota</taxon>
        <taxon>Bacilli</taxon>
        <taxon>Bacillales</taxon>
        <taxon>Bacillales Family X. Incertae Sedis</taxon>
        <taxon>Brockia</taxon>
    </lineage>
</organism>
<evidence type="ECO:0000256" key="3">
    <source>
        <dbReference type="ARBA" id="ARBA00022730"/>
    </source>
</evidence>
<protein>
    <recommendedName>
        <fullName evidence="8 9">Small ribosomal subunit protein uS4</fullName>
    </recommendedName>
</protein>
<accession>A0A2T5G7N2</accession>
<evidence type="ECO:0000259" key="13">
    <source>
        <dbReference type="SMART" id="SM01390"/>
    </source>
</evidence>
<evidence type="ECO:0000256" key="9">
    <source>
        <dbReference type="HAMAP-Rule" id="MF_01306"/>
    </source>
</evidence>
<gene>
    <name evidence="9" type="primary">rpsD</name>
    <name evidence="14" type="ORF">BLITH_1161</name>
</gene>
<evidence type="ECO:0000256" key="11">
    <source>
        <dbReference type="SAM" id="MobiDB-lite"/>
    </source>
</evidence>
<evidence type="ECO:0000256" key="10">
    <source>
        <dbReference type="RuleBase" id="RU003699"/>
    </source>
</evidence>
<evidence type="ECO:0000256" key="8">
    <source>
        <dbReference type="ARBA" id="ARBA00035254"/>
    </source>
</evidence>
<dbReference type="InterPro" id="IPR022801">
    <property type="entry name" value="Ribosomal_uS4"/>
</dbReference>
<evidence type="ECO:0000256" key="4">
    <source>
        <dbReference type="ARBA" id="ARBA00022884"/>
    </source>
</evidence>
<dbReference type="GO" id="GO:0006412">
    <property type="term" value="P:translation"/>
    <property type="evidence" value="ECO:0007669"/>
    <property type="project" value="UniProtKB-UniRule"/>
</dbReference>
<name>A0A2T5G7N2_9BACL</name>
<dbReference type="SMART" id="SM01390">
    <property type="entry name" value="Ribosomal_S4"/>
    <property type="match status" value="1"/>
</dbReference>
<sequence>MARYTGPIWRISRRLGISLTGTGKELQKRPFPPGQHGSQAQRRKLSEYGMQLQEKQKLRFLYGVPERQFHNLFRKASRMPGNTGENFLVLLERRLDNLVFRLGLARTRRQARQLVTHGHITVNGQRVNIPSYLVKVGDTIGLTEKGKQLRVVREALAERVYLPEYLSWDETKLEGRLERLPLREELPQEINETLVVEFYSRRG</sequence>
<evidence type="ECO:0000256" key="7">
    <source>
        <dbReference type="ARBA" id="ARBA00025813"/>
    </source>
</evidence>
<dbReference type="GO" id="GO:0019843">
    <property type="term" value="F:rRNA binding"/>
    <property type="evidence" value="ECO:0007669"/>
    <property type="project" value="UniProtKB-UniRule"/>
</dbReference>
<dbReference type="InterPro" id="IPR018079">
    <property type="entry name" value="Ribosomal_uS4_CS"/>
</dbReference>
<evidence type="ECO:0000256" key="1">
    <source>
        <dbReference type="ARBA" id="ARBA00003866"/>
    </source>
</evidence>
<dbReference type="NCBIfam" id="TIGR01017">
    <property type="entry name" value="rpsD_bact"/>
    <property type="match status" value="1"/>
</dbReference>
<dbReference type="PANTHER" id="PTHR11831">
    <property type="entry name" value="30S 40S RIBOSOMAL PROTEIN"/>
    <property type="match status" value="1"/>
</dbReference>